<dbReference type="PANTHER" id="PTHR10000:SF8">
    <property type="entry name" value="HAD SUPERFAMILY HYDROLASE-LIKE, TYPE 3"/>
    <property type="match status" value="1"/>
</dbReference>
<comment type="function">
    <text evidence="5">Catalyzes the dephosphorylation of 2-phosphoglycolate.</text>
</comment>
<dbReference type="Proteomes" id="UP000326207">
    <property type="component" value="Unassembled WGS sequence"/>
</dbReference>
<dbReference type="NCBIfam" id="TIGR01487">
    <property type="entry name" value="Pglycolate_arch"/>
    <property type="match status" value="1"/>
</dbReference>
<comment type="catalytic activity">
    <reaction evidence="5">
        <text>2-phosphoglycolate + H2O = glycolate + phosphate</text>
        <dbReference type="Rhea" id="RHEA:14369"/>
        <dbReference type="ChEBI" id="CHEBI:15377"/>
        <dbReference type="ChEBI" id="CHEBI:29805"/>
        <dbReference type="ChEBI" id="CHEBI:43474"/>
        <dbReference type="ChEBI" id="CHEBI:58033"/>
        <dbReference type="EC" id="3.1.3.18"/>
    </reaction>
</comment>
<evidence type="ECO:0000256" key="6">
    <source>
        <dbReference type="NCBIfam" id="TIGR01487"/>
    </source>
</evidence>
<evidence type="ECO:0000256" key="3">
    <source>
        <dbReference type="ARBA" id="ARBA00022842"/>
    </source>
</evidence>
<reference evidence="7 8" key="1">
    <citation type="submission" date="2019-10" db="EMBL/GenBank/DDBJ databases">
        <title>Unraveling microbial dark matter from salterns through culturing: the case of the genus Halosegnis.</title>
        <authorList>
            <person name="Duran-Viseras A."/>
            <person name="Andrei A.-S."/>
            <person name="Vera-Gargallo B."/>
            <person name="Ghai R."/>
            <person name="Sanchez-Porro C."/>
            <person name="Ventosa A."/>
        </authorList>
    </citation>
    <scope>NUCLEOTIDE SEQUENCE [LARGE SCALE GENOMIC DNA]</scope>
    <source>
        <strain evidence="7 8">F19-13</strain>
    </source>
</reference>
<dbReference type="AlphaFoldDB" id="A0A5N5UMD4"/>
<dbReference type="InterPro" id="IPR023214">
    <property type="entry name" value="HAD_sf"/>
</dbReference>
<name>A0A5N5UMD4_9EURY</name>
<dbReference type="NCBIfam" id="TIGR01482">
    <property type="entry name" value="SPP-subfamily"/>
    <property type="match status" value="1"/>
</dbReference>
<dbReference type="Gene3D" id="3.40.50.1000">
    <property type="entry name" value="HAD superfamily/HAD-like"/>
    <property type="match status" value="1"/>
</dbReference>
<dbReference type="SUPFAM" id="SSF56784">
    <property type="entry name" value="HAD-like"/>
    <property type="match status" value="1"/>
</dbReference>
<dbReference type="GO" id="GO:0008967">
    <property type="term" value="F:phosphoglycolate phosphatase activity"/>
    <property type="evidence" value="ECO:0007669"/>
    <property type="project" value="UniProtKB-UniRule"/>
</dbReference>
<dbReference type="EC" id="3.1.3.18" evidence="5 6"/>
<dbReference type="InterPro" id="IPR036412">
    <property type="entry name" value="HAD-like_sf"/>
</dbReference>
<comment type="similarity">
    <text evidence="5">Belongs to the archaeal SPP-like hydrolase family.</text>
</comment>
<dbReference type="Gene3D" id="3.90.1070.10">
    <property type="match status" value="1"/>
</dbReference>
<evidence type="ECO:0000256" key="1">
    <source>
        <dbReference type="ARBA" id="ARBA00022723"/>
    </source>
</evidence>
<dbReference type="GO" id="GO:0005829">
    <property type="term" value="C:cytosol"/>
    <property type="evidence" value="ECO:0007669"/>
    <property type="project" value="TreeGrafter"/>
</dbReference>
<dbReference type="Pfam" id="PF08282">
    <property type="entry name" value="Hydrolase_3"/>
    <property type="match status" value="2"/>
</dbReference>
<evidence type="ECO:0000256" key="5">
    <source>
        <dbReference type="HAMAP-Rule" id="MF_01419"/>
    </source>
</evidence>
<dbReference type="RefSeq" id="WP_152155912.1">
    <property type="nucleotide sequence ID" value="NZ_QMDY01000001.1"/>
</dbReference>
<protein>
    <recommendedName>
        <fullName evidence="5 6">Phosphoglycolate phosphatase</fullName>
        <shortName evidence="5">PGP</shortName>
        <shortName evidence="5">PGPase</shortName>
        <ecNumber evidence="5 6">3.1.3.18</ecNumber>
    </recommendedName>
</protein>
<dbReference type="HAMAP" id="MF_01419">
    <property type="entry name" value="GPH_hydrolase_arch"/>
    <property type="match status" value="1"/>
</dbReference>
<comment type="caution">
    <text evidence="7">The sequence shown here is derived from an EMBL/GenBank/DDBJ whole genome shotgun (WGS) entry which is preliminary data.</text>
</comment>
<keyword evidence="3 5" id="KW-0460">Magnesium</keyword>
<gene>
    <name evidence="7" type="ORF">DP108_00640</name>
</gene>
<feature type="binding site" evidence="5">
    <location>
        <position position="181"/>
    </location>
    <ligand>
        <name>Mg(2+)</name>
        <dbReference type="ChEBI" id="CHEBI:18420"/>
    </ligand>
</feature>
<evidence type="ECO:0000313" key="7">
    <source>
        <dbReference type="EMBL" id="KAB7519793.1"/>
    </source>
</evidence>
<comment type="cofactor">
    <cofactor evidence="5">
        <name>Mg(2+)</name>
        <dbReference type="ChEBI" id="CHEBI:18420"/>
    </cofactor>
</comment>
<keyword evidence="2 5" id="KW-0378">Hydrolase</keyword>
<dbReference type="InterPro" id="IPR006379">
    <property type="entry name" value="HAD-SF_hydro_IIB"/>
</dbReference>
<feature type="binding site" evidence="5">
    <location>
        <position position="177"/>
    </location>
    <ligand>
        <name>Mg(2+)</name>
        <dbReference type="ChEBI" id="CHEBI:18420"/>
    </ligand>
</feature>
<dbReference type="InterPro" id="IPR006382">
    <property type="entry name" value="PGPase"/>
</dbReference>
<proteinExistence type="inferred from homology"/>
<keyword evidence="1 5" id="KW-0479">Metal-binding</keyword>
<dbReference type="EMBL" id="QMDY01000001">
    <property type="protein sequence ID" value="KAB7519793.1"/>
    <property type="molecule type" value="Genomic_DNA"/>
</dbReference>
<evidence type="ECO:0000313" key="8">
    <source>
        <dbReference type="Proteomes" id="UP000326207"/>
    </source>
</evidence>
<accession>A0A5N5UMD4</accession>
<feature type="binding site" evidence="5">
    <location>
        <position position="9"/>
    </location>
    <ligand>
        <name>Mg(2+)</name>
        <dbReference type="ChEBI" id="CHEBI:18420"/>
    </ligand>
</feature>
<feature type="active site" description="Nucleophile" evidence="5">
    <location>
        <position position="7"/>
    </location>
</feature>
<dbReference type="GO" id="GO:0000287">
    <property type="term" value="F:magnesium ion binding"/>
    <property type="evidence" value="ECO:0007669"/>
    <property type="project" value="InterPro"/>
</dbReference>
<keyword evidence="4 5" id="KW-0119">Carbohydrate metabolism</keyword>
<dbReference type="PANTHER" id="PTHR10000">
    <property type="entry name" value="PHOSPHOSERINE PHOSPHATASE"/>
    <property type="match status" value="1"/>
</dbReference>
<organism evidence="7 8">
    <name type="scientific">Halosegnis rubeus</name>
    <dbReference type="NCBI Taxonomy" id="2212850"/>
    <lineage>
        <taxon>Archaea</taxon>
        <taxon>Methanobacteriati</taxon>
        <taxon>Methanobacteriota</taxon>
        <taxon>Stenosarchaea group</taxon>
        <taxon>Halobacteria</taxon>
        <taxon>Halobacteriales</taxon>
        <taxon>Natronomonadaceae</taxon>
        <taxon>Halosegnis</taxon>
    </lineage>
</organism>
<feature type="binding site" evidence="5">
    <location>
        <position position="154"/>
    </location>
    <ligand>
        <name>substrate</name>
    </ligand>
</feature>
<evidence type="ECO:0000256" key="4">
    <source>
        <dbReference type="ARBA" id="ARBA00023277"/>
    </source>
</evidence>
<feature type="binding site" evidence="5">
    <location>
        <position position="7"/>
    </location>
    <ligand>
        <name>Mg(2+)</name>
        <dbReference type="ChEBI" id="CHEBI:18420"/>
    </ligand>
</feature>
<sequence length="230" mass="24415">MRPLAVDIDGTLTRTHDDVGLDPRVFDALRAYHDHAPVVIATGKAFPFPTALCRYLNLPNRVIAENGGVTLCESAGITHNGDPEAARAVADAYRAAGYDLGWGTPDLTNYWRETEVAVALEQPFEPLQSLATEHGLEVVDTGYAYHVKTPDVDKGTGLETIAADLGYEPSEFLAIGDSENDAELFDIAGESYAVANADDTARAAADTVTEAGFADGFLEALDEASVDAAP</sequence>
<dbReference type="NCBIfam" id="TIGR01484">
    <property type="entry name" value="HAD-SF-IIB"/>
    <property type="match status" value="1"/>
</dbReference>
<evidence type="ECO:0000256" key="2">
    <source>
        <dbReference type="ARBA" id="ARBA00022801"/>
    </source>
</evidence>